<protein>
    <submittedName>
        <fullName evidence="1">Uncharacterized protein</fullName>
    </submittedName>
</protein>
<keyword evidence="2" id="KW-1185">Reference proteome</keyword>
<evidence type="ECO:0000313" key="2">
    <source>
        <dbReference type="Proteomes" id="UP001295794"/>
    </source>
</evidence>
<accession>A0AAD2Q4H9</accession>
<evidence type="ECO:0000313" key="1">
    <source>
        <dbReference type="EMBL" id="CAK5275333.1"/>
    </source>
</evidence>
<sequence>MIASDLGETVFDEHKTKMDPLFPATDSALDTLSSQGSWLAGWMCAFRKNIGTDYIPADLFLVDPCLFYEVYFCPNGWNGSGDSEYGAELGDVALRNSLEFVSACTPSMVSRGGYDNEQTQRWAREVVNEIKTRRIYVCWELAVSIKSLGS</sequence>
<reference evidence="1" key="1">
    <citation type="submission" date="2023-11" db="EMBL/GenBank/DDBJ databases">
        <authorList>
            <person name="De Vega J J."/>
            <person name="De Vega J J."/>
        </authorList>
    </citation>
    <scope>NUCLEOTIDE SEQUENCE</scope>
</reference>
<dbReference type="AlphaFoldDB" id="A0AAD2Q4H9"/>
<name>A0AAD2Q4H9_9AGAR</name>
<dbReference type="EMBL" id="CAVNYO010000405">
    <property type="protein sequence ID" value="CAK5275333.1"/>
    <property type="molecule type" value="Genomic_DNA"/>
</dbReference>
<gene>
    <name evidence="1" type="ORF">MYCIT1_LOCUS23035</name>
</gene>
<comment type="caution">
    <text evidence="1">The sequence shown here is derived from an EMBL/GenBank/DDBJ whole genome shotgun (WGS) entry which is preliminary data.</text>
</comment>
<organism evidence="1 2">
    <name type="scientific">Mycena citricolor</name>
    <dbReference type="NCBI Taxonomy" id="2018698"/>
    <lineage>
        <taxon>Eukaryota</taxon>
        <taxon>Fungi</taxon>
        <taxon>Dikarya</taxon>
        <taxon>Basidiomycota</taxon>
        <taxon>Agaricomycotina</taxon>
        <taxon>Agaricomycetes</taxon>
        <taxon>Agaricomycetidae</taxon>
        <taxon>Agaricales</taxon>
        <taxon>Marasmiineae</taxon>
        <taxon>Mycenaceae</taxon>
        <taxon>Mycena</taxon>
    </lineage>
</organism>
<dbReference type="Proteomes" id="UP001295794">
    <property type="component" value="Unassembled WGS sequence"/>
</dbReference>
<proteinExistence type="predicted"/>